<keyword evidence="10 11" id="KW-0472">Membrane</keyword>
<dbReference type="Pfam" id="PF02518">
    <property type="entry name" value="HATPase_c"/>
    <property type="match status" value="1"/>
</dbReference>
<evidence type="ECO:0000256" key="10">
    <source>
        <dbReference type="ARBA" id="ARBA00023136"/>
    </source>
</evidence>
<dbReference type="Pfam" id="PF00512">
    <property type="entry name" value="HisKA"/>
    <property type="match status" value="1"/>
</dbReference>
<gene>
    <name evidence="13" type="ORF">ACFPZN_09125</name>
</gene>
<evidence type="ECO:0000259" key="12">
    <source>
        <dbReference type="PROSITE" id="PS50109"/>
    </source>
</evidence>
<comment type="subcellular location">
    <subcellularLocation>
        <location evidence="2">Cell membrane</location>
    </subcellularLocation>
</comment>
<dbReference type="Gene3D" id="3.30.565.10">
    <property type="entry name" value="Histidine kinase-like ATPase, C-terminal domain"/>
    <property type="match status" value="1"/>
</dbReference>
<proteinExistence type="predicted"/>
<organism evidence="13 14">
    <name type="scientific">Actinomadura rugatobispora</name>
    <dbReference type="NCBI Taxonomy" id="1994"/>
    <lineage>
        <taxon>Bacteria</taxon>
        <taxon>Bacillati</taxon>
        <taxon>Actinomycetota</taxon>
        <taxon>Actinomycetes</taxon>
        <taxon>Streptosporangiales</taxon>
        <taxon>Thermomonosporaceae</taxon>
        <taxon>Actinomadura</taxon>
    </lineage>
</organism>
<evidence type="ECO:0000256" key="3">
    <source>
        <dbReference type="ARBA" id="ARBA00012438"/>
    </source>
</evidence>
<dbReference type="SUPFAM" id="SSF47384">
    <property type="entry name" value="Homodimeric domain of signal transducing histidine kinase"/>
    <property type="match status" value="1"/>
</dbReference>
<dbReference type="PRINTS" id="PR00344">
    <property type="entry name" value="BCTRLSENSOR"/>
</dbReference>
<evidence type="ECO:0000256" key="1">
    <source>
        <dbReference type="ARBA" id="ARBA00000085"/>
    </source>
</evidence>
<name>A0ABW0ZR69_9ACTN</name>
<evidence type="ECO:0000313" key="13">
    <source>
        <dbReference type="EMBL" id="MFC5745766.1"/>
    </source>
</evidence>
<dbReference type="SMART" id="SM00388">
    <property type="entry name" value="HisKA"/>
    <property type="match status" value="1"/>
</dbReference>
<evidence type="ECO:0000256" key="7">
    <source>
        <dbReference type="ARBA" id="ARBA00022777"/>
    </source>
</evidence>
<dbReference type="GO" id="GO:0016301">
    <property type="term" value="F:kinase activity"/>
    <property type="evidence" value="ECO:0007669"/>
    <property type="project" value="UniProtKB-KW"/>
</dbReference>
<dbReference type="InterPro" id="IPR005467">
    <property type="entry name" value="His_kinase_dom"/>
</dbReference>
<dbReference type="PROSITE" id="PS50109">
    <property type="entry name" value="HIS_KIN"/>
    <property type="match status" value="1"/>
</dbReference>
<keyword evidence="6 11" id="KW-0812">Transmembrane</keyword>
<keyword evidence="8 11" id="KW-1133">Transmembrane helix</keyword>
<keyword evidence="4" id="KW-0597">Phosphoprotein</keyword>
<dbReference type="InterPro" id="IPR036097">
    <property type="entry name" value="HisK_dim/P_sf"/>
</dbReference>
<comment type="caution">
    <text evidence="13">The sequence shown here is derived from an EMBL/GenBank/DDBJ whole genome shotgun (WGS) entry which is preliminary data.</text>
</comment>
<dbReference type="EC" id="2.7.13.3" evidence="3"/>
<dbReference type="PANTHER" id="PTHR45436:SF5">
    <property type="entry name" value="SENSOR HISTIDINE KINASE TRCS"/>
    <property type="match status" value="1"/>
</dbReference>
<evidence type="ECO:0000256" key="5">
    <source>
        <dbReference type="ARBA" id="ARBA00022679"/>
    </source>
</evidence>
<accession>A0ABW0ZR69</accession>
<evidence type="ECO:0000313" key="14">
    <source>
        <dbReference type="Proteomes" id="UP001596074"/>
    </source>
</evidence>
<dbReference type="InterPro" id="IPR036890">
    <property type="entry name" value="HATPase_C_sf"/>
</dbReference>
<reference evidence="14" key="1">
    <citation type="journal article" date="2019" name="Int. J. Syst. Evol. Microbiol.">
        <title>The Global Catalogue of Microorganisms (GCM) 10K type strain sequencing project: providing services to taxonomists for standard genome sequencing and annotation.</title>
        <authorList>
            <consortium name="The Broad Institute Genomics Platform"/>
            <consortium name="The Broad Institute Genome Sequencing Center for Infectious Disease"/>
            <person name="Wu L."/>
            <person name="Ma J."/>
        </authorList>
    </citation>
    <scope>NUCLEOTIDE SEQUENCE [LARGE SCALE GENOMIC DNA]</scope>
    <source>
        <strain evidence="14">KCTC 42087</strain>
    </source>
</reference>
<evidence type="ECO:0000256" key="11">
    <source>
        <dbReference type="SAM" id="Phobius"/>
    </source>
</evidence>
<dbReference type="InterPro" id="IPR004358">
    <property type="entry name" value="Sig_transdc_His_kin-like_C"/>
</dbReference>
<dbReference type="SMART" id="SM00387">
    <property type="entry name" value="HATPase_c"/>
    <property type="match status" value="1"/>
</dbReference>
<feature type="transmembrane region" description="Helical" evidence="11">
    <location>
        <begin position="139"/>
        <end position="157"/>
    </location>
</feature>
<comment type="catalytic activity">
    <reaction evidence="1">
        <text>ATP + protein L-histidine = ADP + protein N-phospho-L-histidine.</text>
        <dbReference type="EC" id="2.7.13.3"/>
    </reaction>
</comment>
<dbReference type="InterPro" id="IPR050428">
    <property type="entry name" value="TCS_sensor_his_kinase"/>
</dbReference>
<dbReference type="InterPro" id="IPR003661">
    <property type="entry name" value="HisK_dim/P_dom"/>
</dbReference>
<protein>
    <recommendedName>
        <fullName evidence="3">histidine kinase</fullName>
        <ecNumber evidence="3">2.7.13.3</ecNumber>
    </recommendedName>
</protein>
<keyword evidence="9" id="KW-0902">Two-component regulatory system</keyword>
<dbReference type="EMBL" id="JBHSON010000010">
    <property type="protein sequence ID" value="MFC5745766.1"/>
    <property type="molecule type" value="Genomic_DNA"/>
</dbReference>
<evidence type="ECO:0000256" key="9">
    <source>
        <dbReference type="ARBA" id="ARBA00023012"/>
    </source>
</evidence>
<keyword evidence="14" id="KW-1185">Reference proteome</keyword>
<dbReference type="CDD" id="cd00082">
    <property type="entry name" value="HisKA"/>
    <property type="match status" value="1"/>
</dbReference>
<evidence type="ECO:0000256" key="6">
    <source>
        <dbReference type="ARBA" id="ARBA00022692"/>
    </source>
</evidence>
<sequence>MNTNTRLGRSFLATVGLVVLLLVAAAVPLSLLARHHYRDEAMLRLERQAVAAETAWRTARHPSTPVAAHSAVGIYGYAGRRFAGTGPARSALAAATRDGQFHEAVEDGHLAIAMPVTDARVMRVSMPYAPVAHRTERTWTIIWAVALALALAASLLTRRSVRLAGRLDRAFARERRYSEHVAHQMRTPLTALLVGLEAALQRPGTDLGAAVRTAVRRGHRLADTVDDLLLLARGRQAPEPLDIPGLLGDVRDARLPLAAEAGRRLTVGVPAPLPRIRAARAALTQILNVLVDNALVHGQGDITLTARHHGGIVAIDVADSGPGVPHIARDGTRDGARGTGLALARALAEAEGGRLLARAGAPTVFTLEVPVRPRPPDPAVQTPVT</sequence>
<dbReference type="InterPro" id="IPR003594">
    <property type="entry name" value="HATPase_dom"/>
</dbReference>
<dbReference type="RefSeq" id="WP_378281391.1">
    <property type="nucleotide sequence ID" value="NZ_JBHSON010000010.1"/>
</dbReference>
<evidence type="ECO:0000256" key="2">
    <source>
        <dbReference type="ARBA" id="ARBA00004236"/>
    </source>
</evidence>
<keyword evidence="7 13" id="KW-0418">Kinase</keyword>
<feature type="domain" description="Histidine kinase" evidence="12">
    <location>
        <begin position="180"/>
        <end position="373"/>
    </location>
</feature>
<dbReference type="Gene3D" id="1.10.287.130">
    <property type="match status" value="1"/>
</dbReference>
<dbReference type="PANTHER" id="PTHR45436">
    <property type="entry name" value="SENSOR HISTIDINE KINASE YKOH"/>
    <property type="match status" value="1"/>
</dbReference>
<evidence type="ECO:0000256" key="4">
    <source>
        <dbReference type="ARBA" id="ARBA00022553"/>
    </source>
</evidence>
<dbReference type="Proteomes" id="UP001596074">
    <property type="component" value="Unassembled WGS sequence"/>
</dbReference>
<dbReference type="SUPFAM" id="SSF55874">
    <property type="entry name" value="ATPase domain of HSP90 chaperone/DNA topoisomerase II/histidine kinase"/>
    <property type="match status" value="1"/>
</dbReference>
<keyword evidence="5" id="KW-0808">Transferase</keyword>
<evidence type="ECO:0000256" key="8">
    <source>
        <dbReference type="ARBA" id="ARBA00022989"/>
    </source>
</evidence>